<dbReference type="PANTHER" id="PTHR42993:SF1">
    <property type="entry name" value="MAOC-LIKE DEHYDRATASE DOMAIN-CONTAINING PROTEIN"/>
    <property type="match status" value="1"/>
</dbReference>
<dbReference type="InterPro" id="IPR029069">
    <property type="entry name" value="HotDog_dom_sf"/>
</dbReference>
<sequence>MLKADYSELELLVGREIGPSGWVEVSQNRIDTYADAVSDHNWIHVDRERAKAAFGGTIAHGLLVLSLAPPMAQEMLHIGSVAADLNYGFEKVRFVRVVKGGDRVRLWLKVLKVSARGSGKLLRMEYRLELEEGLQTAIVADWAFLLFPETVALAEQAFREQAQ</sequence>
<dbReference type="InterPro" id="IPR039375">
    <property type="entry name" value="NodN-like"/>
</dbReference>
<dbReference type="AlphaFoldDB" id="A0A062VLS2"/>
<dbReference type="Proteomes" id="UP000027100">
    <property type="component" value="Unassembled WGS sequence"/>
</dbReference>
<dbReference type="OrthoDB" id="9801735at2"/>
<dbReference type="PANTHER" id="PTHR42993">
    <property type="entry name" value="MAOC-LIKE DEHYDRATASE DOMAIN-CONTAINING PROTEIN"/>
    <property type="match status" value="1"/>
</dbReference>
<name>A0A062VLS2_9PROT</name>
<dbReference type="eggNOG" id="COG2030">
    <property type="taxonomic scope" value="Bacteria"/>
</dbReference>
<feature type="domain" description="MaoC-like" evidence="1">
    <location>
        <begin position="13"/>
        <end position="112"/>
    </location>
</feature>
<reference evidence="2 3" key="1">
    <citation type="journal article" date="2014" name="Antonie Van Leeuwenhoek">
        <title>Hyphomonas beringensis sp. nov. and Hyphomonas chukchiensis sp. nov., isolated from surface seawater of the Bering Sea and Chukchi Sea.</title>
        <authorList>
            <person name="Li C."/>
            <person name="Lai Q."/>
            <person name="Li G."/>
            <person name="Dong C."/>
            <person name="Wang J."/>
            <person name="Liao Y."/>
            <person name="Shao Z."/>
        </authorList>
    </citation>
    <scope>NUCLEOTIDE SEQUENCE [LARGE SCALE GENOMIC DNA]</scope>
    <source>
        <strain evidence="2 3">PS728</strain>
    </source>
</reference>
<protein>
    <submittedName>
        <fullName evidence="2">MaoC family protein</fullName>
    </submittedName>
</protein>
<dbReference type="Gene3D" id="3.10.129.10">
    <property type="entry name" value="Hotdog Thioesterase"/>
    <property type="match status" value="1"/>
</dbReference>
<keyword evidence="3" id="KW-1185">Reference proteome</keyword>
<accession>A0A062VLS2</accession>
<dbReference type="PATRIC" id="fig|1280954.3.peg.902"/>
<evidence type="ECO:0000313" key="3">
    <source>
        <dbReference type="Proteomes" id="UP000027100"/>
    </source>
</evidence>
<dbReference type="STRING" id="1280954.HPO_04455"/>
<organism evidence="2 3">
    <name type="scientific">Hyphomonas polymorpha PS728</name>
    <dbReference type="NCBI Taxonomy" id="1280954"/>
    <lineage>
        <taxon>Bacteria</taxon>
        <taxon>Pseudomonadati</taxon>
        <taxon>Pseudomonadota</taxon>
        <taxon>Alphaproteobacteria</taxon>
        <taxon>Hyphomonadales</taxon>
        <taxon>Hyphomonadaceae</taxon>
        <taxon>Hyphomonas</taxon>
    </lineage>
</organism>
<evidence type="ECO:0000313" key="2">
    <source>
        <dbReference type="EMBL" id="KCZ99610.1"/>
    </source>
</evidence>
<dbReference type="RefSeq" id="WP_051612270.1">
    <property type="nucleotide sequence ID" value="NZ_ARYM01000004.1"/>
</dbReference>
<comment type="caution">
    <text evidence="2">The sequence shown here is derived from an EMBL/GenBank/DDBJ whole genome shotgun (WGS) entry which is preliminary data.</text>
</comment>
<proteinExistence type="predicted"/>
<dbReference type="EMBL" id="ARYM01000004">
    <property type="protein sequence ID" value="KCZ99610.1"/>
    <property type="molecule type" value="Genomic_DNA"/>
</dbReference>
<gene>
    <name evidence="2" type="ORF">HPO_04455</name>
</gene>
<evidence type="ECO:0000259" key="1">
    <source>
        <dbReference type="Pfam" id="PF01575"/>
    </source>
</evidence>
<dbReference type="SUPFAM" id="SSF54637">
    <property type="entry name" value="Thioesterase/thiol ester dehydrase-isomerase"/>
    <property type="match status" value="1"/>
</dbReference>
<dbReference type="InterPro" id="IPR002539">
    <property type="entry name" value="MaoC-like_dom"/>
</dbReference>
<dbReference type="CDD" id="cd03450">
    <property type="entry name" value="NodN"/>
    <property type="match status" value="1"/>
</dbReference>
<dbReference type="Pfam" id="PF01575">
    <property type="entry name" value="MaoC_dehydratas"/>
    <property type="match status" value="1"/>
</dbReference>